<reference evidence="1" key="1">
    <citation type="submission" date="2019-03" db="EMBL/GenBank/DDBJ databases">
        <authorList>
            <person name="Mank J."/>
            <person name="Almeida P."/>
        </authorList>
    </citation>
    <scope>NUCLEOTIDE SEQUENCE</scope>
    <source>
        <strain evidence="1">78183</strain>
    </source>
</reference>
<proteinExistence type="predicted"/>
<protein>
    <submittedName>
        <fullName evidence="1">Uncharacterized protein</fullName>
    </submittedName>
</protein>
<gene>
    <name evidence="1" type="ORF">SVIM_LOCUS335462</name>
</gene>
<dbReference type="AlphaFoldDB" id="A0A6N2M9H2"/>
<dbReference type="EMBL" id="CAADRP010001730">
    <property type="protein sequence ID" value="VFU50366.1"/>
    <property type="molecule type" value="Genomic_DNA"/>
</dbReference>
<sequence>MRIAPHSSRNYLNYCAVFFKTQSIKQFKPDPTTPAEELWRPRLNCLFFFFSPQDGPNRVSSHLLFYSSKD</sequence>
<accession>A0A6N2M9H2</accession>
<name>A0A6N2M9H2_SALVM</name>
<evidence type="ECO:0000313" key="1">
    <source>
        <dbReference type="EMBL" id="VFU50366.1"/>
    </source>
</evidence>
<organism evidence="1">
    <name type="scientific">Salix viminalis</name>
    <name type="common">Common osier</name>
    <name type="synonym">Basket willow</name>
    <dbReference type="NCBI Taxonomy" id="40686"/>
    <lineage>
        <taxon>Eukaryota</taxon>
        <taxon>Viridiplantae</taxon>
        <taxon>Streptophyta</taxon>
        <taxon>Embryophyta</taxon>
        <taxon>Tracheophyta</taxon>
        <taxon>Spermatophyta</taxon>
        <taxon>Magnoliopsida</taxon>
        <taxon>eudicotyledons</taxon>
        <taxon>Gunneridae</taxon>
        <taxon>Pentapetalae</taxon>
        <taxon>rosids</taxon>
        <taxon>fabids</taxon>
        <taxon>Malpighiales</taxon>
        <taxon>Salicaceae</taxon>
        <taxon>Saliceae</taxon>
        <taxon>Salix</taxon>
    </lineage>
</organism>